<reference evidence="1" key="1">
    <citation type="journal article" date="2015" name="Nature">
        <title>Complex archaea that bridge the gap between prokaryotes and eukaryotes.</title>
        <authorList>
            <person name="Spang A."/>
            <person name="Saw J.H."/>
            <person name="Jorgensen S.L."/>
            <person name="Zaremba-Niedzwiedzka K."/>
            <person name="Martijn J."/>
            <person name="Lind A.E."/>
            <person name="van Eijk R."/>
            <person name="Schleper C."/>
            <person name="Guy L."/>
            <person name="Ettema T.J."/>
        </authorList>
    </citation>
    <scope>NUCLEOTIDE SEQUENCE</scope>
</reference>
<evidence type="ECO:0000313" key="1">
    <source>
        <dbReference type="EMBL" id="KKL76610.1"/>
    </source>
</evidence>
<evidence type="ECO:0008006" key="2">
    <source>
        <dbReference type="Google" id="ProtNLM"/>
    </source>
</evidence>
<dbReference type="SUPFAM" id="SSF103196">
    <property type="entry name" value="Roadblock/LC7 domain"/>
    <property type="match status" value="1"/>
</dbReference>
<dbReference type="AlphaFoldDB" id="A0A0F9H4P0"/>
<name>A0A0F9H4P0_9ZZZZ</name>
<proteinExistence type="predicted"/>
<dbReference type="EMBL" id="LAZR01023991">
    <property type="protein sequence ID" value="KKL76610.1"/>
    <property type="molecule type" value="Genomic_DNA"/>
</dbReference>
<accession>A0A0F9H4P0</accession>
<dbReference type="Gene3D" id="3.30.450.30">
    <property type="entry name" value="Dynein light chain 2a, cytoplasmic"/>
    <property type="match status" value="1"/>
</dbReference>
<sequence>MVDRTGLTIASVSKFSYFPADVDGIGAIASAVFCASEEQGKNLELGNLEIVTSEFIGGKIFASSCGLKGVLTLISDPAINIGLIRLILKRSGDELKEILDEFLAEVPSTLDSGLDLSDLDQLTPD</sequence>
<comment type="caution">
    <text evidence="1">The sequence shown here is derived from an EMBL/GenBank/DDBJ whole genome shotgun (WGS) entry which is preliminary data.</text>
</comment>
<gene>
    <name evidence="1" type="ORF">LCGC14_2043160</name>
</gene>
<protein>
    <recommendedName>
        <fullName evidence="2">Roadblock/LAMTOR2 domain-containing protein</fullName>
    </recommendedName>
</protein>
<organism evidence="1">
    <name type="scientific">marine sediment metagenome</name>
    <dbReference type="NCBI Taxonomy" id="412755"/>
    <lineage>
        <taxon>unclassified sequences</taxon>
        <taxon>metagenomes</taxon>
        <taxon>ecological metagenomes</taxon>
    </lineage>
</organism>